<dbReference type="Gene3D" id="3.90.400.10">
    <property type="entry name" value="Oligo-1,6-glucosidase, Domain 2"/>
    <property type="match status" value="1"/>
</dbReference>
<dbReference type="SUPFAM" id="SSF51445">
    <property type="entry name" value="(Trans)glycosidases"/>
    <property type="match status" value="1"/>
</dbReference>
<organism evidence="3 4">
    <name type="scientific">Rahnella victoriana</name>
    <dbReference type="NCBI Taxonomy" id="1510570"/>
    <lineage>
        <taxon>Bacteria</taxon>
        <taxon>Pseudomonadati</taxon>
        <taxon>Pseudomonadota</taxon>
        <taxon>Gammaproteobacteria</taxon>
        <taxon>Enterobacterales</taxon>
        <taxon>Yersiniaceae</taxon>
        <taxon>Rahnella</taxon>
    </lineage>
</organism>
<reference evidence="3 4" key="1">
    <citation type="submission" date="2020-11" db="EMBL/GenBank/DDBJ databases">
        <title>Taxonomic investigation of Rahnella spp.</title>
        <authorList>
            <person name="Lee S.D."/>
        </authorList>
    </citation>
    <scope>NUCLEOTIDE SEQUENCE [LARGE SCALE GENOMIC DNA]</scope>
    <source>
        <strain evidence="3 4">SAP-10</strain>
    </source>
</reference>
<comment type="similarity">
    <text evidence="1">Belongs to the glycosyl hydrolase 13 family.</text>
</comment>
<dbReference type="InterPro" id="IPR017853">
    <property type="entry name" value="GH"/>
</dbReference>
<dbReference type="EMBL" id="JADOBH010000008">
    <property type="protein sequence ID" value="MBF7958554.1"/>
    <property type="molecule type" value="Genomic_DNA"/>
</dbReference>
<evidence type="ECO:0000313" key="3">
    <source>
        <dbReference type="EMBL" id="MBF7958554.1"/>
    </source>
</evidence>
<dbReference type="Gene3D" id="3.20.20.80">
    <property type="entry name" value="Glycosidases"/>
    <property type="match status" value="1"/>
</dbReference>
<dbReference type="InterPro" id="IPR045857">
    <property type="entry name" value="O16G_dom_2"/>
</dbReference>
<evidence type="ECO:0000313" key="4">
    <source>
        <dbReference type="Proteomes" id="UP000600307"/>
    </source>
</evidence>
<sequence length="516" mass="58081">MNCQKTWPERVFYQVYLPSFCDGNDDGLGDFKGLISKLDYLAGLGIGGIWITPFYPSPLVDNGYDISDHCAVDPRFGTLDTFDALIAACHARDILVVTDVVINHVSDQHPWFQQALDQPDSPYRDFFFFRQEINNWTSFFGGPAWSLTPDGTTHYYHKFSPQQVCLDWSNPAVEQETKKIFDFWIARGVDGFRFDVINFLTTDGIGDDHPPAEAGAEPPHEKDINQPGVLEVVKRLCRHIRSQGDFLLIGEVGSESLPLLVPYQDKERLDVVFNFNLGSQKTFDIAAIFAEMQAMEATMSGLPTLFFSSHDMSRMISRFGESPRDTGRALAVFALQMTARGLPFIFQGEEIGMTDFIPENVQQMRDVQGITHYHNAISQGMSDKQALTYALPFCRDASRSLILWAPAGEGTEPLSVKNESECSQSILSRYKQLIHIRNRHPALQQGSYPYLTLFQQCLIFRRQLGGECLEVMINFGPPVVNVGYGDGNTVLFGADTPVLNKNHILIKKVRHENAQK</sequence>
<dbReference type="Pfam" id="PF00128">
    <property type="entry name" value="Alpha-amylase"/>
    <property type="match status" value="1"/>
</dbReference>
<proteinExistence type="inferred from homology"/>
<feature type="domain" description="Glycosyl hydrolase family 13 catalytic" evidence="2">
    <location>
        <begin position="14"/>
        <end position="399"/>
    </location>
</feature>
<accession>A0ABS0E0M3</accession>
<dbReference type="PANTHER" id="PTHR10357:SF179">
    <property type="entry name" value="NEUTRAL AND BASIC AMINO ACID TRANSPORT PROTEIN RBAT"/>
    <property type="match status" value="1"/>
</dbReference>
<protein>
    <submittedName>
        <fullName evidence="3">DUF3459 domain-containing protein</fullName>
    </submittedName>
</protein>
<evidence type="ECO:0000259" key="2">
    <source>
        <dbReference type="SMART" id="SM00642"/>
    </source>
</evidence>
<dbReference type="SMART" id="SM00642">
    <property type="entry name" value="Aamy"/>
    <property type="match status" value="1"/>
</dbReference>
<dbReference type="InterPro" id="IPR006047">
    <property type="entry name" value="GH13_cat_dom"/>
</dbReference>
<dbReference type="Proteomes" id="UP000600307">
    <property type="component" value="Unassembled WGS sequence"/>
</dbReference>
<comment type="caution">
    <text evidence="3">The sequence shown here is derived from an EMBL/GenBank/DDBJ whole genome shotgun (WGS) entry which is preliminary data.</text>
</comment>
<name>A0ABS0E0M3_9GAMM</name>
<gene>
    <name evidence="3" type="ORF">IV431_23660</name>
</gene>
<dbReference type="RefSeq" id="WP_195818194.1">
    <property type="nucleotide sequence ID" value="NZ_JADOBH010000008.1"/>
</dbReference>
<dbReference type="PANTHER" id="PTHR10357">
    <property type="entry name" value="ALPHA-AMYLASE FAMILY MEMBER"/>
    <property type="match status" value="1"/>
</dbReference>
<evidence type="ECO:0000256" key="1">
    <source>
        <dbReference type="ARBA" id="ARBA00008061"/>
    </source>
</evidence>
<keyword evidence="4" id="KW-1185">Reference proteome</keyword>